<feature type="domain" description="Glycosyl hydrolase family 95 N-terminal" evidence="1">
    <location>
        <begin position="9"/>
        <end position="261"/>
    </location>
</feature>
<dbReference type="AlphaFoldDB" id="F8DDJ0"/>
<keyword evidence="4" id="KW-0326">Glycosidase</keyword>
<dbReference type="EMBL" id="CP002840">
    <property type="protein sequence ID" value="AEH39084.1"/>
    <property type="molecule type" value="Genomic_DNA"/>
</dbReference>
<reference evidence="5" key="1">
    <citation type="journal article" date="2012" name="Stand. Genomic Sci.">
        <title>Complete genome sequence of Halopiger xanaduensis type strain (SH-6(T)).</title>
        <authorList>
            <person name="Anderson I."/>
            <person name="Tindall B.J."/>
            <person name="Rohde M."/>
            <person name="Lucas S."/>
            <person name="Han J."/>
            <person name="Lapidus A."/>
            <person name="Cheng J.F."/>
            <person name="Goodwin L."/>
            <person name="Pitluck S."/>
            <person name="Peters L."/>
            <person name="Pati A."/>
            <person name="Mikhailova N."/>
            <person name="Pagani I."/>
            <person name="Teshima H."/>
            <person name="Han C."/>
            <person name="Tapia R."/>
            <person name="Land M."/>
            <person name="Woyke T."/>
            <person name="Klenk H.P."/>
            <person name="Kyrpides N."/>
            <person name="Ivanova N."/>
        </authorList>
    </citation>
    <scope>NUCLEOTIDE SEQUENCE [LARGE SCALE GENOMIC DNA]</scope>
    <source>
        <strain evidence="5">DSM 18323 / JCM 14033 / SH-6</strain>
        <plasmid evidence="5">Plasmid pHALXA01</plasmid>
    </source>
</reference>
<dbReference type="InterPro" id="IPR054363">
    <property type="entry name" value="GH95_cat"/>
</dbReference>
<dbReference type="InterPro" id="IPR016518">
    <property type="entry name" value="Alpha-L-fucosidase"/>
</dbReference>
<name>F8DDJ0_HALXS</name>
<feature type="domain" description="Alpha fucosidase A-like C-terminal" evidence="2">
    <location>
        <begin position="686"/>
        <end position="781"/>
    </location>
</feature>
<keyword evidence="4" id="KW-0378">Hydrolase</keyword>
<dbReference type="EC" id="3.2.1.51" evidence="4"/>
<evidence type="ECO:0000313" key="4">
    <source>
        <dbReference type="EMBL" id="AEH39084.1"/>
    </source>
</evidence>
<dbReference type="Pfam" id="PF22124">
    <property type="entry name" value="Glyco_hydro_95_cat"/>
    <property type="match status" value="1"/>
</dbReference>
<gene>
    <name evidence="4" type="ordered locus">Halxa_0483</name>
</gene>
<dbReference type="GO" id="GO:0005975">
    <property type="term" value="P:carbohydrate metabolic process"/>
    <property type="evidence" value="ECO:0007669"/>
    <property type="project" value="InterPro"/>
</dbReference>
<proteinExistence type="predicted"/>
<dbReference type="HOGENOM" id="CLU_004617_2_2_2"/>
<dbReference type="OrthoDB" id="196636at2157"/>
<dbReference type="InterPro" id="IPR027414">
    <property type="entry name" value="GH95_N_dom"/>
</dbReference>
<dbReference type="Gene3D" id="1.50.10.10">
    <property type="match status" value="1"/>
</dbReference>
<dbReference type="SUPFAM" id="SSF48208">
    <property type="entry name" value="Six-hairpin glycosidases"/>
    <property type="match status" value="1"/>
</dbReference>
<protein>
    <submittedName>
        <fullName evidence="4">Alpha-L-fucosidase</fullName>
        <ecNumber evidence="4">3.2.1.51</ecNumber>
    </submittedName>
</protein>
<dbReference type="RefSeq" id="WP_013875812.1">
    <property type="nucleotide sequence ID" value="NC_015658.1"/>
</dbReference>
<feature type="domain" description="Glycosyl hydrolase family 95 catalytic" evidence="3">
    <location>
        <begin position="280"/>
        <end position="684"/>
    </location>
</feature>
<keyword evidence="4" id="KW-0614">Plasmid</keyword>
<organism evidence="4 5">
    <name type="scientific">Halopiger xanaduensis (strain DSM 18323 / JCM 14033 / SH-6)</name>
    <dbReference type="NCBI Taxonomy" id="797210"/>
    <lineage>
        <taxon>Archaea</taxon>
        <taxon>Methanobacteriati</taxon>
        <taxon>Methanobacteriota</taxon>
        <taxon>Stenosarchaea group</taxon>
        <taxon>Halobacteria</taxon>
        <taxon>Halobacteriales</taxon>
        <taxon>Natrialbaceae</taxon>
        <taxon>Halopiger</taxon>
    </lineage>
</organism>
<dbReference type="KEGG" id="hxa:Halxa_0483"/>
<dbReference type="Proteomes" id="UP000006794">
    <property type="component" value="Plasmid pHALXA01"/>
</dbReference>
<sequence>MDEGATHTLWYDEPADEWIDALPLGNGRLGAMAYGGLERERIQCNEETLWAGGHEEKVVEGASEHGEEIRQLCFEGEYEEAQRRCNEHLQGEPPGIRPYLPFCDLLIEQPGHDEATAYRRELDLADGCYRVEYDLEGTTYTREYFVSAPDDVLVVRLECDGPRSIDASIRLDRDRCARAGVDEENRLLLRGQVIDVPNTADMYQGSGGWGLRFEGRAAVRTSGASVEPNVDDDWGQSPSAVTVTGADAVTVVFAAATDFDGDDPSDATTATLEAAADRRYEELKRRHVDDHRALFDRVSLELGDPVDAPIDERLAAVRNGSRDPHLVQLYFQYGRYLLLASSRPGTLPANLQGIWNEEYDPPWHSCYTLDVNLEMNYWHAEVANLAECAEPLVAFVDSMRESGRRTAREYYDCDGFAAHVDTDLWRTTVQTVDARWGHWPMAPAWLCRNLWDHYAFSGDRTDLETIYPILKDAARFLLDFLVEHPDRGWLVTAPSASPENQFRTPDGQEATVCEGPTMDVQLATDLFTHCIEAATELGVADGADESFVADLSDALERLPPMQIGEHGQLQEWLEDYEAVDPGHRHVSHLFGFYPADVITRRDDPALADAVRTSLERRLEHGGGHTGWSCAWTIALFARLEDGDRALEAVRKLLSESTYDSLLDSHPPFQIDGNFGGAAGIAELLLQSHGDELRLLPALPEAWTDGSVEGLRARGGLEVDLRWTDGRLESAVLRPEHESEIRIRTRTPIERITTESSQRVPFASPEPNVVSVSVEPDRTYAIETESE</sequence>
<dbReference type="InterPro" id="IPR012341">
    <property type="entry name" value="6hp_glycosidase-like_sf"/>
</dbReference>
<dbReference type="InterPro" id="IPR008928">
    <property type="entry name" value="6-hairpin_glycosidase_sf"/>
</dbReference>
<dbReference type="PANTHER" id="PTHR31084:SF0">
    <property type="entry name" value="ALPHA-L-FUCOSIDASE 2"/>
    <property type="match status" value="1"/>
</dbReference>
<dbReference type="Pfam" id="PF21307">
    <property type="entry name" value="Glyco_hydro_95_C"/>
    <property type="match status" value="1"/>
</dbReference>
<dbReference type="PANTHER" id="PTHR31084">
    <property type="entry name" value="ALPHA-L-FUCOSIDASE 2"/>
    <property type="match status" value="1"/>
</dbReference>
<dbReference type="PIRSF" id="PIRSF007663">
    <property type="entry name" value="UCP007663"/>
    <property type="match status" value="1"/>
</dbReference>
<dbReference type="GeneID" id="10795352"/>
<dbReference type="InterPro" id="IPR049053">
    <property type="entry name" value="AFCA-like_C"/>
</dbReference>
<dbReference type="GO" id="GO:0004560">
    <property type="term" value="F:alpha-L-fucosidase activity"/>
    <property type="evidence" value="ECO:0007669"/>
    <property type="project" value="UniProtKB-EC"/>
</dbReference>
<accession>F8DDJ0</accession>
<evidence type="ECO:0000313" key="5">
    <source>
        <dbReference type="Proteomes" id="UP000006794"/>
    </source>
</evidence>
<evidence type="ECO:0000259" key="3">
    <source>
        <dbReference type="Pfam" id="PF22124"/>
    </source>
</evidence>
<dbReference type="Pfam" id="PF14498">
    <property type="entry name" value="Glyco_hyd_65N_2"/>
    <property type="match status" value="1"/>
</dbReference>
<evidence type="ECO:0000259" key="2">
    <source>
        <dbReference type="Pfam" id="PF21307"/>
    </source>
</evidence>
<keyword evidence="5" id="KW-1185">Reference proteome</keyword>
<dbReference type="FunFam" id="1.50.10.10:FF:000028">
    <property type="entry name" value="Alpha-L-fucosidase 2"/>
    <property type="match status" value="1"/>
</dbReference>
<geneLocation type="plasmid" evidence="4 5">
    <name>pHALXA01</name>
</geneLocation>
<evidence type="ECO:0000259" key="1">
    <source>
        <dbReference type="Pfam" id="PF14498"/>
    </source>
</evidence>